<evidence type="ECO:0000313" key="2">
    <source>
        <dbReference type="EMBL" id="GLW67383.1"/>
    </source>
</evidence>
<organism evidence="2 3">
    <name type="scientific">Actinomadura rubrobrunea</name>
    <dbReference type="NCBI Taxonomy" id="115335"/>
    <lineage>
        <taxon>Bacteria</taxon>
        <taxon>Bacillati</taxon>
        <taxon>Actinomycetota</taxon>
        <taxon>Actinomycetes</taxon>
        <taxon>Streptosporangiales</taxon>
        <taxon>Thermomonosporaceae</taxon>
        <taxon>Actinomadura</taxon>
    </lineage>
</organism>
<feature type="compositionally biased region" description="Basic residues" evidence="1">
    <location>
        <begin position="103"/>
        <end position="117"/>
    </location>
</feature>
<evidence type="ECO:0000256" key="1">
    <source>
        <dbReference type="SAM" id="MobiDB-lite"/>
    </source>
</evidence>
<comment type="caution">
    <text evidence="2">The sequence shown here is derived from an EMBL/GenBank/DDBJ whole genome shotgun (WGS) entry which is preliminary data.</text>
</comment>
<evidence type="ECO:0000313" key="3">
    <source>
        <dbReference type="Proteomes" id="UP001165124"/>
    </source>
</evidence>
<gene>
    <name evidence="2" type="ORF">Arub01_56260</name>
</gene>
<dbReference type="EMBL" id="BSRZ01000022">
    <property type="protein sequence ID" value="GLW67383.1"/>
    <property type="molecule type" value="Genomic_DNA"/>
</dbReference>
<reference evidence="2" key="1">
    <citation type="submission" date="2023-02" db="EMBL/GenBank/DDBJ databases">
        <title>Actinomadura rubrobrunea NBRC 14622.</title>
        <authorList>
            <person name="Ichikawa N."/>
            <person name="Sato H."/>
            <person name="Tonouchi N."/>
        </authorList>
    </citation>
    <scope>NUCLEOTIDE SEQUENCE</scope>
    <source>
        <strain evidence="2">NBRC 14622</strain>
    </source>
</reference>
<feature type="region of interest" description="Disordered" evidence="1">
    <location>
        <begin position="46"/>
        <end position="129"/>
    </location>
</feature>
<dbReference type="Proteomes" id="UP001165124">
    <property type="component" value="Unassembled WGS sequence"/>
</dbReference>
<protein>
    <submittedName>
        <fullName evidence="2">Uncharacterized protein</fullName>
    </submittedName>
</protein>
<dbReference type="RefSeq" id="WP_067918617.1">
    <property type="nucleotide sequence ID" value="NZ_BSRZ01000022.1"/>
</dbReference>
<sequence length="129" mass="13464">MTAATAPAGQSRSDTAAVEARLRARYPGVQLWWGPLNGSWMAAVLPPTGRQGGDRLLEAATPDGLDQQLQTAGLRPAAPQQTPPATPTPPPTLAAAPAPPPGRGRHARPQPPLRRRVAGAFIQFGDAEQ</sequence>
<keyword evidence="3" id="KW-1185">Reference proteome</keyword>
<feature type="compositionally biased region" description="Pro residues" evidence="1">
    <location>
        <begin position="81"/>
        <end position="102"/>
    </location>
</feature>
<dbReference type="AlphaFoldDB" id="A0A9W6UYM8"/>
<accession>A0A9W6UYM8</accession>
<name>A0A9W6UYM8_9ACTN</name>
<proteinExistence type="predicted"/>